<dbReference type="AlphaFoldDB" id="A0A1X7K2J1"/>
<feature type="transmembrane region" description="Helical" evidence="6">
    <location>
        <begin position="6"/>
        <end position="27"/>
    </location>
</feature>
<keyword evidence="9" id="KW-1185">Reference proteome</keyword>
<evidence type="ECO:0000256" key="3">
    <source>
        <dbReference type="ARBA" id="ARBA00022692"/>
    </source>
</evidence>
<dbReference type="Proteomes" id="UP000193244">
    <property type="component" value="Unassembled WGS sequence"/>
</dbReference>
<evidence type="ECO:0000259" key="7">
    <source>
        <dbReference type="Pfam" id="PF00482"/>
    </source>
</evidence>
<accession>A0A1X7K2J1</accession>
<dbReference type="GO" id="GO:0005886">
    <property type="term" value="C:plasma membrane"/>
    <property type="evidence" value="ECO:0007669"/>
    <property type="project" value="UniProtKB-SubCell"/>
</dbReference>
<feature type="transmembrane region" description="Helical" evidence="6">
    <location>
        <begin position="285"/>
        <end position="305"/>
    </location>
</feature>
<feature type="transmembrane region" description="Helical" evidence="6">
    <location>
        <begin position="139"/>
        <end position="157"/>
    </location>
</feature>
<keyword evidence="2" id="KW-1003">Cell membrane</keyword>
<evidence type="ECO:0000313" key="9">
    <source>
        <dbReference type="Proteomes" id="UP000193244"/>
    </source>
</evidence>
<evidence type="ECO:0000256" key="1">
    <source>
        <dbReference type="ARBA" id="ARBA00004651"/>
    </source>
</evidence>
<proteinExistence type="predicted"/>
<evidence type="ECO:0000256" key="4">
    <source>
        <dbReference type="ARBA" id="ARBA00022989"/>
    </source>
</evidence>
<dbReference type="Gene3D" id="1.20.81.30">
    <property type="entry name" value="Type II secretion system (T2SS), domain F"/>
    <property type="match status" value="1"/>
</dbReference>
<comment type="subcellular location">
    <subcellularLocation>
        <location evidence="1">Cell membrane</location>
        <topology evidence="1">Multi-pass membrane protein</topology>
    </subcellularLocation>
</comment>
<dbReference type="OrthoDB" id="5185234at2"/>
<dbReference type="EMBL" id="FXAY01000003">
    <property type="protein sequence ID" value="SMG34768.1"/>
    <property type="molecule type" value="Genomic_DNA"/>
</dbReference>
<dbReference type="RefSeq" id="WP_085486292.1">
    <property type="nucleotide sequence ID" value="NZ_FXAY01000003.1"/>
</dbReference>
<sequence>MSATVAWAMLFGVVLGVGLWSLVSLAPRLSRPSLAERTAPYLVDVSAGARQYLSKRSSDPLPVFGVLLSPVARVAIDILDGILGGTEQIERRLAQSRSTLSVEHFRSQQLVYGVVGLTIGAAVVAASSPTITMPMATQLAIPIVLGAVGIMSRDLVLRRAARRRIARIDSELPTVLEFLTLSLSAGETVLDGLRRVARVSTGELAREFAVVVTEVNSGVGLVAALESRAAALALPAFTRCVEQMTGALERGTPLSDVLRAQAQDSREDTKRALLEAAGKKEVTMLVPLVFLILPTTVLFAVWPGIVVLQTGF</sequence>
<keyword evidence="5 6" id="KW-0472">Membrane</keyword>
<dbReference type="InterPro" id="IPR042094">
    <property type="entry name" value="T2SS_GspF_sf"/>
</dbReference>
<keyword evidence="4 6" id="KW-1133">Transmembrane helix</keyword>
<gene>
    <name evidence="8" type="ORF">SAMN06296010_1984</name>
</gene>
<evidence type="ECO:0000256" key="6">
    <source>
        <dbReference type="SAM" id="Phobius"/>
    </source>
</evidence>
<evidence type="ECO:0000256" key="5">
    <source>
        <dbReference type="ARBA" id="ARBA00023136"/>
    </source>
</evidence>
<feature type="domain" description="Type II secretion system protein GspF" evidence="7">
    <location>
        <begin position="177"/>
        <end position="299"/>
    </location>
</feature>
<dbReference type="Pfam" id="PF00482">
    <property type="entry name" value="T2SSF"/>
    <property type="match status" value="1"/>
</dbReference>
<keyword evidence="3 6" id="KW-0812">Transmembrane</keyword>
<evidence type="ECO:0000256" key="2">
    <source>
        <dbReference type="ARBA" id="ARBA00022475"/>
    </source>
</evidence>
<protein>
    <submittedName>
        <fullName evidence="8">Tight adherence protein C</fullName>
    </submittedName>
</protein>
<feature type="transmembrane region" description="Helical" evidence="6">
    <location>
        <begin position="110"/>
        <end position="127"/>
    </location>
</feature>
<evidence type="ECO:0000313" key="8">
    <source>
        <dbReference type="EMBL" id="SMG34768.1"/>
    </source>
</evidence>
<dbReference type="PANTHER" id="PTHR35007">
    <property type="entry name" value="INTEGRAL MEMBRANE PROTEIN-RELATED"/>
    <property type="match status" value="1"/>
</dbReference>
<dbReference type="PANTHER" id="PTHR35007:SF4">
    <property type="entry name" value="CONSERVED TRANSMEMBRANE PROTEIN-RELATED"/>
    <property type="match status" value="1"/>
</dbReference>
<dbReference type="InterPro" id="IPR018076">
    <property type="entry name" value="T2SS_GspF_dom"/>
</dbReference>
<dbReference type="STRING" id="150121.SAMN06296010_1984"/>
<reference evidence="9" key="1">
    <citation type="submission" date="2017-04" db="EMBL/GenBank/DDBJ databases">
        <authorList>
            <person name="Varghese N."/>
            <person name="Submissions S."/>
        </authorList>
    </citation>
    <scope>NUCLEOTIDE SEQUENCE [LARGE SCALE GENOMIC DNA]</scope>
    <source>
        <strain evidence="9">VKM Ac-2510</strain>
    </source>
</reference>
<name>A0A1X7K2J1_9MICO</name>
<organism evidence="8 9">
    <name type="scientific">Agreia pratensis</name>
    <dbReference type="NCBI Taxonomy" id="150121"/>
    <lineage>
        <taxon>Bacteria</taxon>
        <taxon>Bacillati</taxon>
        <taxon>Actinomycetota</taxon>
        <taxon>Actinomycetes</taxon>
        <taxon>Micrococcales</taxon>
        <taxon>Microbacteriaceae</taxon>
        <taxon>Agreia</taxon>
    </lineage>
</organism>